<reference evidence="1 2" key="1">
    <citation type="submission" date="2016-10" db="EMBL/GenBank/DDBJ databases">
        <authorList>
            <person name="de Groot N.N."/>
        </authorList>
    </citation>
    <scope>NUCLEOTIDE SEQUENCE [LARGE SCALE GENOMIC DNA]</scope>
    <source>
        <strain evidence="1 2">DSM 21035</strain>
    </source>
</reference>
<dbReference type="AlphaFoldDB" id="A0A1H9FVQ1"/>
<evidence type="ECO:0000313" key="1">
    <source>
        <dbReference type="EMBL" id="SEQ41859.1"/>
    </source>
</evidence>
<protein>
    <recommendedName>
        <fullName evidence="3">DUF3500 domain-containing protein</fullName>
    </recommendedName>
</protein>
<dbReference type="InterPro" id="IPR021889">
    <property type="entry name" value="DUF3500"/>
</dbReference>
<evidence type="ECO:0008006" key="3">
    <source>
        <dbReference type="Google" id="ProtNLM"/>
    </source>
</evidence>
<dbReference type="PANTHER" id="PTHR37489">
    <property type="entry name" value="DUF3500 DOMAIN-CONTAINING PROTEIN"/>
    <property type="match status" value="1"/>
</dbReference>
<name>A0A1H9FVQ1_9FLAO</name>
<dbReference type="Pfam" id="PF12006">
    <property type="entry name" value="DUF3500"/>
    <property type="match status" value="1"/>
</dbReference>
<dbReference type="Proteomes" id="UP000198999">
    <property type="component" value="Unassembled WGS sequence"/>
</dbReference>
<accession>A0A1H9FVQ1</accession>
<dbReference type="PANTHER" id="PTHR37489:SF1">
    <property type="entry name" value="DUF3500 DOMAIN-CONTAINING PROTEIN"/>
    <property type="match status" value="1"/>
</dbReference>
<organism evidence="1 2">
    <name type="scientific">Hyunsoonleella jejuensis</name>
    <dbReference type="NCBI Taxonomy" id="419940"/>
    <lineage>
        <taxon>Bacteria</taxon>
        <taxon>Pseudomonadati</taxon>
        <taxon>Bacteroidota</taxon>
        <taxon>Flavobacteriia</taxon>
        <taxon>Flavobacteriales</taxon>
        <taxon>Flavobacteriaceae</taxon>
    </lineage>
</organism>
<dbReference type="OrthoDB" id="581140at2"/>
<sequence>MKTMKKLISLLSFVIIAVCLISLNKTNETTKFLDTLDENQLSQVLMPFDDASRKKWHYLPAASWPRKGLKIGELNDIQKKAFSNMLKSFLSKSGYEKTQDIIALENVLVELGGDPAYRNTGAYFFSVYGNPKTDNLWAWSFEGHHLSLNFTVANGTLATTPRFFGANPGTIPKGKRKGERVLGKEEDLAFELLNTLTDSQKNEVIFENVAFPDVLTRNETEVKPLEPFGIEANKLDSRQKDLLRDILRLYLSSIPKDLAVAREQKINKEEFEYIKFAWAGAQVKGIGHYYRIQGKSFLIEFDNTQSGANHIHTVWRDFDGDFGKDLIRAHYHNAEHHHKKK</sequence>
<proteinExistence type="predicted"/>
<evidence type="ECO:0000313" key="2">
    <source>
        <dbReference type="Proteomes" id="UP000198999"/>
    </source>
</evidence>
<dbReference type="STRING" id="419940.SAMN05421824_1588"/>
<dbReference type="EMBL" id="FOFN01000002">
    <property type="protein sequence ID" value="SEQ41859.1"/>
    <property type="molecule type" value="Genomic_DNA"/>
</dbReference>
<keyword evidence="2" id="KW-1185">Reference proteome</keyword>
<gene>
    <name evidence="1" type="ORF">SAMN05421824_1588</name>
</gene>